<dbReference type="Proteomes" id="UP001216638">
    <property type="component" value="Chromosome 3"/>
</dbReference>
<dbReference type="Gene3D" id="2.30.30.100">
    <property type="match status" value="1"/>
</dbReference>
<dbReference type="CDD" id="cd01718">
    <property type="entry name" value="Sm_E"/>
    <property type="match status" value="1"/>
</dbReference>
<name>A0AAF0DV71_9BASI</name>
<dbReference type="Pfam" id="PF01423">
    <property type="entry name" value="LSM"/>
    <property type="match status" value="1"/>
</dbReference>
<comment type="subcellular location">
    <subcellularLocation>
        <location evidence="1">Nucleus</location>
    </subcellularLocation>
</comment>
<keyword evidence="8" id="KW-0687">Ribonucleoprotein</keyword>
<evidence type="ECO:0000256" key="5">
    <source>
        <dbReference type="ARBA" id="ARBA00022884"/>
    </source>
</evidence>
<dbReference type="GO" id="GO:0003723">
    <property type="term" value="F:RNA binding"/>
    <property type="evidence" value="ECO:0007669"/>
    <property type="project" value="UniProtKB-KW"/>
</dbReference>
<gene>
    <name evidence="12" type="ORF">MBRA1_002653</name>
</gene>
<organism evidence="12 13">
    <name type="scientific">Malassezia brasiliensis</name>
    <dbReference type="NCBI Taxonomy" id="1821822"/>
    <lineage>
        <taxon>Eukaryota</taxon>
        <taxon>Fungi</taxon>
        <taxon>Dikarya</taxon>
        <taxon>Basidiomycota</taxon>
        <taxon>Ustilaginomycotina</taxon>
        <taxon>Malasseziomycetes</taxon>
        <taxon>Malasseziales</taxon>
        <taxon>Malasseziaceae</taxon>
        <taxon>Malassezia</taxon>
    </lineage>
</organism>
<evidence type="ECO:0000313" key="13">
    <source>
        <dbReference type="Proteomes" id="UP001216638"/>
    </source>
</evidence>
<feature type="region of interest" description="Disordered" evidence="10">
    <location>
        <begin position="276"/>
        <end position="372"/>
    </location>
</feature>
<evidence type="ECO:0000256" key="7">
    <source>
        <dbReference type="ARBA" id="ARBA00023242"/>
    </source>
</evidence>
<proteinExistence type="inferred from homology"/>
<dbReference type="InterPro" id="IPR010920">
    <property type="entry name" value="LSM_dom_sf"/>
</dbReference>
<dbReference type="InterPro" id="IPR027078">
    <property type="entry name" value="snRNP-E"/>
</dbReference>
<evidence type="ECO:0000256" key="2">
    <source>
        <dbReference type="ARBA" id="ARBA00006850"/>
    </source>
</evidence>
<dbReference type="PANTHER" id="PTHR11193">
    <property type="entry name" value="SMALL NUCLEAR RIBONUCLEOPROTEIN E"/>
    <property type="match status" value="1"/>
</dbReference>
<evidence type="ECO:0000256" key="4">
    <source>
        <dbReference type="ARBA" id="ARBA00022728"/>
    </source>
</evidence>
<protein>
    <recommendedName>
        <fullName evidence="9">Sm protein E</fullName>
    </recommendedName>
</protein>
<keyword evidence="7" id="KW-0539">Nucleus</keyword>
<keyword evidence="5" id="KW-0694">RNA-binding</keyword>
<keyword evidence="3" id="KW-0507">mRNA processing</keyword>
<dbReference type="AlphaFoldDB" id="A0AAF0DV71"/>
<dbReference type="GO" id="GO:0000398">
    <property type="term" value="P:mRNA splicing, via spliceosome"/>
    <property type="evidence" value="ECO:0007669"/>
    <property type="project" value="InterPro"/>
</dbReference>
<keyword evidence="13" id="KW-1185">Reference proteome</keyword>
<keyword evidence="6" id="KW-0508">mRNA splicing</keyword>
<dbReference type="InterPro" id="IPR012535">
    <property type="entry name" value="Cell_div_Cdc14"/>
</dbReference>
<dbReference type="Pfam" id="PF08045">
    <property type="entry name" value="CDC14"/>
    <property type="match status" value="1"/>
</dbReference>
<feature type="domain" description="Sm" evidence="11">
    <location>
        <begin position="395"/>
        <end position="456"/>
    </location>
</feature>
<dbReference type="GO" id="GO:0005681">
    <property type="term" value="C:spliceosomal complex"/>
    <property type="evidence" value="ECO:0007669"/>
    <property type="project" value="UniProtKB-KW"/>
</dbReference>
<evidence type="ECO:0000313" key="12">
    <source>
        <dbReference type="EMBL" id="WFC95997.1"/>
    </source>
</evidence>
<evidence type="ECO:0000256" key="6">
    <source>
        <dbReference type="ARBA" id="ARBA00023187"/>
    </source>
</evidence>
<reference evidence="12" key="1">
    <citation type="submission" date="2023-03" db="EMBL/GenBank/DDBJ databases">
        <title>Mating type loci evolution in Malassezia.</title>
        <authorList>
            <person name="Coelho M.A."/>
        </authorList>
    </citation>
    <scope>NUCLEOTIDE SEQUENCE</scope>
    <source>
        <strain evidence="12">CBS 14135</strain>
    </source>
</reference>
<accession>A0AAF0DV71</accession>
<feature type="compositionally biased region" description="Polar residues" evidence="10">
    <location>
        <begin position="326"/>
        <end position="335"/>
    </location>
</feature>
<evidence type="ECO:0000256" key="9">
    <source>
        <dbReference type="ARBA" id="ARBA00030143"/>
    </source>
</evidence>
<keyword evidence="4" id="KW-0747">Spliceosome</keyword>
<sequence>MRAEAPMRTPRPRGAPNTLDMALHESESLLTLLNLVRGVLTQIASPSSTPDERMYALVQLEHFLAKRVLTTLPELQRSARESGMRRNTYITEVDRCLDWSIQVQDARLYIAEQILAHVSRLHLMLLHRPERSPEQTTEESAMEERELRTLASEMGCALSQLQGMSLTHHPSKQLCSTRSAFDLLLTIIDAPYSHRGDEHSPLRLLASHALDTLMCTLVDASTETRNVFEQAKGLSLIRRVMNAHRRTQTDMDVTGTKCFEFLLFYLQAHVFEEQVGGQRTSDKEQPASVFEPPTTPATRTRPLPTQSPYYTPMATPRGHVRVLSHGSPSKHTQASRAPFGKLDTEVNPFAQDGSKEGRRHLRTRSTDERRHLRTRSTDLPADLLLMVQPINVIFRHLQQQTRVSLWLYDNTEFRLEGKIIGFDEFMNVTLAEAEEVRNTPGKERRELGDNITLIQPAM</sequence>
<dbReference type="SUPFAM" id="SSF50182">
    <property type="entry name" value="Sm-like ribonucleoproteins"/>
    <property type="match status" value="1"/>
</dbReference>
<comment type="similarity">
    <text evidence="2">Belongs to the snRNP Sm proteins family.</text>
</comment>
<dbReference type="InterPro" id="IPR001163">
    <property type="entry name" value="Sm_dom_euk/arc"/>
</dbReference>
<dbReference type="EMBL" id="CP119953">
    <property type="protein sequence ID" value="WFC95997.1"/>
    <property type="molecule type" value="Genomic_DNA"/>
</dbReference>
<evidence type="ECO:0000256" key="8">
    <source>
        <dbReference type="ARBA" id="ARBA00023274"/>
    </source>
</evidence>
<evidence type="ECO:0000256" key="10">
    <source>
        <dbReference type="SAM" id="MobiDB-lite"/>
    </source>
</evidence>
<dbReference type="SMART" id="SM00651">
    <property type="entry name" value="Sm"/>
    <property type="match status" value="1"/>
</dbReference>
<evidence type="ECO:0000256" key="3">
    <source>
        <dbReference type="ARBA" id="ARBA00022664"/>
    </source>
</evidence>
<evidence type="ECO:0000256" key="1">
    <source>
        <dbReference type="ARBA" id="ARBA00004123"/>
    </source>
</evidence>
<evidence type="ECO:0000259" key="11">
    <source>
        <dbReference type="SMART" id="SM00651"/>
    </source>
</evidence>